<dbReference type="HOGENOM" id="CLU_107183_0_0_10"/>
<dbReference type="STRING" id="865938.Weevi_0943"/>
<gene>
    <name evidence="2" type="ordered locus">Weevi_0943</name>
</gene>
<reference evidence="3" key="2">
    <citation type="journal article" date="2011" name="Stand. Genomic Sci.">
        <title>Complete genome sequence of Weeksella virosa type strain (9751T).</title>
        <authorList>
            <person name="Lang E."/>
            <person name="Teshima H."/>
            <person name="Lucas S."/>
            <person name="Lapidus A."/>
            <person name="Hammon N."/>
            <person name="Deshpande S."/>
            <person name="Nolan M."/>
            <person name="Cheng J."/>
            <person name="Pitluck S."/>
            <person name="Liolios K."/>
            <person name="Pagani I."/>
            <person name="Mikhailova N."/>
            <person name="Ivanova N."/>
            <person name="Mavromatis K."/>
            <person name="Pati A."/>
            <person name="Tapia R."/>
            <person name="Han C."/>
            <person name="Goodwin L."/>
            <person name="Chen A."/>
            <person name="Palaniappan K."/>
            <person name="Land M."/>
            <person name="Hauser L."/>
            <person name="Chang Y."/>
            <person name="Jeffries C."/>
            <person name="Brambilla E."/>
            <person name="Kopitz M."/>
            <person name="Rohde M."/>
            <person name="Goker M."/>
            <person name="Tindall B."/>
            <person name="Detter J."/>
            <person name="Woyke T."/>
            <person name="Bristow J."/>
            <person name="Eisen J."/>
            <person name="Markowitz V."/>
            <person name="Hugenholtz P."/>
            <person name="Klenk H."/>
            <person name="Kyrpides N."/>
        </authorList>
    </citation>
    <scope>NUCLEOTIDE SEQUENCE [LARGE SCALE GENOMIC DNA]</scope>
    <source>
        <strain evidence="3">ATCC 43766 / DSM 16922 / JCM 21250 / NBRC 16016 / NCTC 11634 / CL345/78</strain>
    </source>
</reference>
<sequence>MKYYITSILTLFLSLSTQAQVGIKTETPERTVDVNGNLRVTTLQDKKDDKTYDNIVIANSAGDIDKQHKSSITQSPKQQVEIVRNIYYSDNGGHPDKTVVCGNYVFAFTTDNHPVMKIAKQPDRELKLQFGLRRLERRYNLTGGHSANTGDGDYYYSNVEKTFTTSNWNTFQKVFDYTQTYSDPANASGINYTQKHMINNDLLRLHIIDPLSGNFYRINFTRMVNRKEDTGGQANYLENKQNSGLRIIICERYYNTAN</sequence>
<dbReference type="AlphaFoldDB" id="F0P1M5"/>
<evidence type="ECO:0000256" key="1">
    <source>
        <dbReference type="SAM" id="SignalP"/>
    </source>
</evidence>
<protein>
    <submittedName>
        <fullName evidence="2">Uncharacterized protein</fullName>
    </submittedName>
</protein>
<organism evidence="2 3">
    <name type="scientific">Weeksella virosa (strain ATCC 43766 / DSM 16922 / JCM 21250 / CCUG 30538 / CDC 9751 / IAM 14551 / NBRC 16016 / NCTC 11634 / CL345/78)</name>
    <dbReference type="NCBI Taxonomy" id="865938"/>
    <lineage>
        <taxon>Bacteria</taxon>
        <taxon>Pseudomonadati</taxon>
        <taxon>Bacteroidota</taxon>
        <taxon>Flavobacteriia</taxon>
        <taxon>Flavobacteriales</taxon>
        <taxon>Weeksellaceae</taxon>
        <taxon>Weeksella</taxon>
    </lineage>
</organism>
<dbReference type="KEGG" id="wvi:Weevi_0943"/>
<dbReference type="OrthoDB" id="1251983at2"/>
<name>F0P1M5_WEEVC</name>
<feature type="chain" id="PRO_5003254321" evidence="1">
    <location>
        <begin position="20"/>
        <end position="258"/>
    </location>
</feature>
<dbReference type="RefSeq" id="WP_013598043.1">
    <property type="nucleotide sequence ID" value="NC_015144.1"/>
</dbReference>
<keyword evidence="3" id="KW-1185">Reference proteome</keyword>
<dbReference type="Proteomes" id="UP000008641">
    <property type="component" value="Chromosome"/>
</dbReference>
<dbReference type="EMBL" id="CP002455">
    <property type="protein sequence ID" value="ADX67653.1"/>
    <property type="molecule type" value="Genomic_DNA"/>
</dbReference>
<evidence type="ECO:0000313" key="3">
    <source>
        <dbReference type="Proteomes" id="UP000008641"/>
    </source>
</evidence>
<evidence type="ECO:0000313" key="2">
    <source>
        <dbReference type="EMBL" id="ADX67653.1"/>
    </source>
</evidence>
<proteinExistence type="predicted"/>
<accession>F0P1M5</accession>
<keyword evidence="1" id="KW-0732">Signal</keyword>
<feature type="signal peptide" evidence="1">
    <location>
        <begin position="1"/>
        <end position="19"/>
    </location>
</feature>
<reference evidence="2 3" key="1">
    <citation type="journal article" date="2011" name="Stand. Genomic Sci.">
        <title>Complete genome sequence of Weeksella virosa type strain (9751).</title>
        <authorList>
            <person name="Lang E."/>
            <person name="Teshima H."/>
            <person name="Lucas S."/>
            <person name="Lapidus A."/>
            <person name="Hammon N."/>
            <person name="Deshpande S."/>
            <person name="Nolan M."/>
            <person name="Cheng J.F."/>
            <person name="Pitluck S."/>
            <person name="Liolios K."/>
            <person name="Pagani I."/>
            <person name="Mikhailova N."/>
            <person name="Ivanova N."/>
            <person name="Mavromatis K."/>
            <person name="Pati A."/>
            <person name="Tapia R."/>
            <person name="Han C."/>
            <person name="Goodwin L."/>
            <person name="Chen A."/>
            <person name="Palaniappan K."/>
            <person name="Land M."/>
            <person name="Hauser L."/>
            <person name="Chang Y.J."/>
            <person name="Jeffries C.D."/>
            <person name="Brambilla E.M."/>
            <person name="Kopitz M."/>
            <person name="Rohde M."/>
            <person name="Goker M."/>
            <person name="Tindall B.J."/>
            <person name="Detter J.C."/>
            <person name="Woyke T."/>
            <person name="Bristow J."/>
            <person name="Eisen J.A."/>
            <person name="Markowitz V."/>
            <person name="Hugenholtz P."/>
            <person name="Klenk H.P."/>
            <person name="Kyrpides N.C."/>
        </authorList>
    </citation>
    <scope>NUCLEOTIDE SEQUENCE [LARGE SCALE GENOMIC DNA]</scope>
    <source>
        <strain evidence="3">ATCC 43766 / DSM 16922 / JCM 21250 / NBRC 16016 / NCTC 11634 / CL345/78</strain>
    </source>
</reference>